<dbReference type="HAMAP" id="MF_00185">
    <property type="entry name" value="IPP_trans"/>
    <property type="match status" value="1"/>
</dbReference>
<keyword evidence="8" id="KW-0460">Magnesium</keyword>
<evidence type="ECO:0000313" key="10">
    <source>
        <dbReference type="EMBL" id="SVB04317.1"/>
    </source>
</evidence>
<dbReference type="SUPFAM" id="SSF52540">
    <property type="entry name" value="P-loop containing nucleoside triphosphate hydrolases"/>
    <property type="match status" value="1"/>
</dbReference>
<dbReference type="EMBL" id="UINC01026593">
    <property type="protein sequence ID" value="SVB04317.1"/>
    <property type="molecule type" value="Genomic_DNA"/>
</dbReference>
<comment type="similarity">
    <text evidence="2">Belongs to the IPP transferase family.</text>
</comment>
<keyword evidence="6" id="KW-0547">Nucleotide-binding</keyword>
<keyword evidence="5" id="KW-0819">tRNA processing</keyword>
<dbReference type="Gene3D" id="1.10.20.140">
    <property type="match status" value="1"/>
</dbReference>
<evidence type="ECO:0000256" key="1">
    <source>
        <dbReference type="ARBA" id="ARBA00001946"/>
    </source>
</evidence>
<dbReference type="GO" id="GO:0005524">
    <property type="term" value="F:ATP binding"/>
    <property type="evidence" value="ECO:0007669"/>
    <property type="project" value="UniProtKB-KW"/>
</dbReference>
<comment type="cofactor">
    <cofactor evidence="1">
        <name>Mg(2+)</name>
        <dbReference type="ChEBI" id="CHEBI:18420"/>
    </cofactor>
</comment>
<keyword evidence="7" id="KW-0067">ATP-binding</keyword>
<protein>
    <recommendedName>
        <fullName evidence="3">tRNA dimethylallyltransferase</fullName>
        <ecNumber evidence="3">2.5.1.75</ecNumber>
    </recommendedName>
</protein>
<proteinExistence type="inferred from homology"/>
<dbReference type="InterPro" id="IPR027417">
    <property type="entry name" value="P-loop_NTPase"/>
</dbReference>
<evidence type="ECO:0000256" key="6">
    <source>
        <dbReference type="ARBA" id="ARBA00022741"/>
    </source>
</evidence>
<name>A0A382ATM6_9ZZZZ</name>
<dbReference type="Pfam" id="PF01715">
    <property type="entry name" value="IPPT"/>
    <property type="match status" value="1"/>
</dbReference>
<evidence type="ECO:0000256" key="7">
    <source>
        <dbReference type="ARBA" id="ARBA00022840"/>
    </source>
</evidence>
<evidence type="ECO:0000256" key="8">
    <source>
        <dbReference type="ARBA" id="ARBA00022842"/>
    </source>
</evidence>
<sequence length="315" mass="35881">MRKILTIIGPTACGKSTLAVELAEKLNGEIIGLDSRQIYKGMPLGTAQPAEKEKKGIPHHLFGFRDPWRPISAGEYAKLIQEKVLGVDQRGHTPIICGGAGLYYRAITKGIFEGSVSDLPTRGRLEQAYEEDPKFLLERLRSVDPDYAQIVHINNKKRLVRALEIYEATGKPPSQHFNEQDDNQTSVLDLFPVLLCMEKDFLNDRINQRTKQMLASGWIDEVKTLLEKQNELDSSFPGLDSIGYKQIQAYLKGEMTEHGMEEDIALRTRQFSRRQVKWFRKEKIEFSVDMSHLDRDKVSGIISDIYNCLTARNQV</sequence>
<evidence type="ECO:0000256" key="2">
    <source>
        <dbReference type="ARBA" id="ARBA00005842"/>
    </source>
</evidence>
<dbReference type="PANTHER" id="PTHR11088:SF60">
    <property type="entry name" value="TRNA DIMETHYLALLYLTRANSFERASE"/>
    <property type="match status" value="1"/>
</dbReference>
<dbReference type="GO" id="GO:0006400">
    <property type="term" value="P:tRNA modification"/>
    <property type="evidence" value="ECO:0007669"/>
    <property type="project" value="TreeGrafter"/>
</dbReference>
<evidence type="ECO:0000256" key="3">
    <source>
        <dbReference type="ARBA" id="ARBA00012665"/>
    </source>
</evidence>
<reference evidence="10" key="1">
    <citation type="submission" date="2018-05" db="EMBL/GenBank/DDBJ databases">
        <authorList>
            <person name="Lanie J.A."/>
            <person name="Ng W.-L."/>
            <person name="Kazmierczak K.M."/>
            <person name="Andrzejewski T.M."/>
            <person name="Davidsen T.M."/>
            <person name="Wayne K.J."/>
            <person name="Tettelin H."/>
            <person name="Glass J.I."/>
            <person name="Rusch D."/>
            <person name="Podicherti R."/>
            <person name="Tsui H.-C.T."/>
            <person name="Winkler M.E."/>
        </authorList>
    </citation>
    <scope>NUCLEOTIDE SEQUENCE</scope>
</reference>
<dbReference type="GO" id="GO:0052381">
    <property type="term" value="F:tRNA dimethylallyltransferase activity"/>
    <property type="evidence" value="ECO:0007669"/>
    <property type="project" value="UniProtKB-EC"/>
</dbReference>
<accession>A0A382ATM6</accession>
<dbReference type="InterPro" id="IPR039657">
    <property type="entry name" value="Dimethylallyltransferase"/>
</dbReference>
<dbReference type="NCBIfam" id="TIGR00174">
    <property type="entry name" value="miaA"/>
    <property type="match status" value="1"/>
</dbReference>
<gene>
    <name evidence="10" type="ORF">METZ01_LOCUS157171</name>
</gene>
<dbReference type="AlphaFoldDB" id="A0A382ATM6"/>
<evidence type="ECO:0000256" key="5">
    <source>
        <dbReference type="ARBA" id="ARBA00022694"/>
    </source>
</evidence>
<organism evidence="10">
    <name type="scientific">marine metagenome</name>
    <dbReference type="NCBI Taxonomy" id="408172"/>
    <lineage>
        <taxon>unclassified sequences</taxon>
        <taxon>metagenomes</taxon>
        <taxon>ecological metagenomes</taxon>
    </lineage>
</organism>
<dbReference type="Gene3D" id="3.40.50.300">
    <property type="entry name" value="P-loop containing nucleotide triphosphate hydrolases"/>
    <property type="match status" value="1"/>
</dbReference>
<evidence type="ECO:0000256" key="9">
    <source>
        <dbReference type="ARBA" id="ARBA00049563"/>
    </source>
</evidence>
<keyword evidence="4" id="KW-0808">Transferase</keyword>
<comment type="catalytic activity">
    <reaction evidence="9">
        <text>adenosine(37) in tRNA + dimethylallyl diphosphate = N(6)-dimethylallyladenosine(37) in tRNA + diphosphate</text>
        <dbReference type="Rhea" id="RHEA:26482"/>
        <dbReference type="Rhea" id="RHEA-COMP:10162"/>
        <dbReference type="Rhea" id="RHEA-COMP:10375"/>
        <dbReference type="ChEBI" id="CHEBI:33019"/>
        <dbReference type="ChEBI" id="CHEBI:57623"/>
        <dbReference type="ChEBI" id="CHEBI:74411"/>
        <dbReference type="ChEBI" id="CHEBI:74415"/>
        <dbReference type="EC" id="2.5.1.75"/>
    </reaction>
</comment>
<dbReference type="EC" id="2.5.1.75" evidence="3"/>
<dbReference type="PANTHER" id="PTHR11088">
    <property type="entry name" value="TRNA DIMETHYLALLYLTRANSFERASE"/>
    <property type="match status" value="1"/>
</dbReference>
<dbReference type="InterPro" id="IPR018022">
    <property type="entry name" value="IPT"/>
</dbReference>
<dbReference type="CDD" id="cd02019">
    <property type="entry name" value="NK"/>
    <property type="match status" value="1"/>
</dbReference>
<evidence type="ECO:0000256" key="4">
    <source>
        <dbReference type="ARBA" id="ARBA00022679"/>
    </source>
</evidence>